<dbReference type="RefSeq" id="XP_007758381.1">
    <property type="nucleotide sequence ID" value="XM_007760191.1"/>
</dbReference>
<accession>W9VT58</accession>
<gene>
    <name evidence="2" type="ORF">A1O7_06188</name>
</gene>
<name>W9VT58_9EURO</name>
<protein>
    <submittedName>
        <fullName evidence="2">Uncharacterized protein</fullName>
    </submittedName>
</protein>
<organism evidence="2 3">
    <name type="scientific">Cladophialophora yegresii CBS 114405</name>
    <dbReference type="NCBI Taxonomy" id="1182544"/>
    <lineage>
        <taxon>Eukaryota</taxon>
        <taxon>Fungi</taxon>
        <taxon>Dikarya</taxon>
        <taxon>Ascomycota</taxon>
        <taxon>Pezizomycotina</taxon>
        <taxon>Eurotiomycetes</taxon>
        <taxon>Chaetothyriomycetidae</taxon>
        <taxon>Chaetothyriales</taxon>
        <taxon>Herpotrichiellaceae</taxon>
        <taxon>Cladophialophora</taxon>
    </lineage>
</organism>
<keyword evidence="1" id="KW-1133">Transmembrane helix</keyword>
<dbReference type="VEuPathDB" id="FungiDB:A1O7_06188"/>
<dbReference type="AlphaFoldDB" id="W9VT58"/>
<keyword evidence="1" id="KW-0472">Membrane</keyword>
<keyword evidence="3" id="KW-1185">Reference proteome</keyword>
<reference evidence="2 3" key="1">
    <citation type="submission" date="2013-03" db="EMBL/GenBank/DDBJ databases">
        <title>The Genome Sequence of Cladophialophora yegresii CBS 114405.</title>
        <authorList>
            <consortium name="The Broad Institute Genomics Platform"/>
            <person name="Cuomo C."/>
            <person name="de Hoog S."/>
            <person name="Gorbushina A."/>
            <person name="Walker B."/>
            <person name="Young S.K."/>
            <person name="Zeng Q."/>
            <person name="Gargeya S."/>
            <person name="Fitzgerald M."/>
            <person name="Haas B."/>
            <person name="Abouelleil A."/>
            <person name="Allen A.W."/>
            <person name="Alvarado L."/>
            <person name="Arachchi H.M."/>
            <person name="Berlin A.M."/>
            <person name="Chapman S.B."/>
            <person name="Gainer-Dewar J."/>
            <person name="Goldberg J."/>
            <person name="Griggs A."/>
            <person name="Gujja S."/>
            <person name="Hansen M."/>
            <person name="Howarth C."/>
            <person name="Imamovic A."/>
            <person name="Ireland A."/>
            <person name="Larimer J."/>
            <person name="McCowan C."/>
            <person name="Murphy C."/>
            <person name="Pearson M."/>
            <person name="Poon T.W."/>
            <person name="Priest M."/>
            <person name="Roberts A."/>
            <person name="Saif S."/>
            <person name="Shea T."/>
            <person name="Sisk P."/>
            <person name="Sykes S."/>
            <person name="Wortman J."/>
            <person name="Nusbaum C."/>
            <person name="Birren B."/>
        </authorList>
    </citation>
    <scope>NUCLEOTIDE SEQUENCE [LARGE SCALE GENOMIC DNA]</scope>
    <source>
        <strain evidence="2 3">CBS 114405</strain>
    </source>
</reference>
<feature type="transmembrane region" description="Helical" evidence="1">
    <location>
        <begin position="43"/>
        <end position="65"/>
    </location>
</feature>
<dbReference type="EMBL" id="AMGW01000004">
    <property type="protein sequence ID" value="EXJ58758.1"/>
    <property type="molecule type" value="Genomic_DNA"/>
</dbReference>
<dbReference type="STRING" id="1182544.W9VT58"/>
<keyword evidence="1" id="KW-0812">Transmembrane</keyword>
<evidence type="ECO:0000256" key="1">
    <source>
        <dbReference type="SAM" id="Phobius"/>
    </source>
</evidence>
<dbReference type="Proteomes" id="UP000019473">
    <property type="component" value="Unassembled WGS sequence"/>
</dbReference>
<comment type="caution">
    <text evidence="2">The sequence shown here is derived from an EMBL/GenBank/DDBJ whole genome shotgun (WGS) entry which is preliminary data.</text>
</comment>
<dbReference type="GeneID" id="19180766"/>
<evidence type="ECO:0000313" key="3">
    <source>
        <dbReference type="Proteomes" id="UP000019473"/>
    </source>
</evidence>
<proteinExistence type="predicted"/>
<dbReference type="HOGENOM" id="CLU_2483192_0_0_1"/>
<dbReference type="OrthoDB" id="3934656at2759"/>
<evidence type="ECO:0000313" key="2">
    <source>
        <dbReference type="EMBL" id="EXJ58758.1"/>
    </source>
</evidence>
<sequence>MPGYTGKEIPNLEKDVDATVVELVDLTRRGYVQKNQALDFAKLAGYFTLAVLTQIAFGQALGFLVKIEDVYDYRKSSSAFYPIMELG</sequence>